<protein>
    <submittedName>
        <fullName evidence="2">MBL fold metallo-hydrolase</fullName>
    </submittedName>
</protein>
<dbReference type="Proteomes" id="UP001597369">
    <property type="component" value="Unassembled WGS sequence"/>
</dbReference>
<keyword evidence="3" id="KW-1185">Reference proteome</keyword>
<dbReference type="InterPro" id="IPR001279">
    <property type="entry name" value="Metallo-B-lactamas"/>
</dbReference>
<comment type="caution">
    <text evidence="2">The sequence shown here is derived from an EMBL/GenBank/DDBJ whole genome shotgun (WGS) entry which is preliminary data.</text>
</comment>
<dbReference type="RefSeq" id="WP_229962728.1">
    <property type="nucleotide sequence ID" value="NZ_JAJJWI010000031.1"/>
</dbReference>
<dbReference type="InterPro" id="IPR036866">
    <property type="entry name" value="RibonucZ/Hydroxyglut_hydro"/>
</dbReference>
<evidence type="ECO:0000259" key="1">
    <source>
        <dbReference type="Pfam" id="PF12706"/>
    </source>
</evidence>
<name>A0ABW4WRA8_9BACT</name>
<dbReference type="Pfam" id="PF12706">
    <property type="entry name" value="Lactamase_B_2"/>
    <property type="match status" value="1"/>
</dbReference>
<proteinExistence type="predicted"/>
<gene>
    <name evidence="2" type="ORF">ACFSKU_00170</name>
</gene>
<feature type="domain" description="Metallo-beta-lactamase" evidence="1">
    <location>
        <begin position="101"/>
        <end position="294"/>
    </location>
</feature>
<dbReference type="SUPFAM" id="SSF56281">
    <property type="entry name" value="Metallo-hydrolase/oxidoreductase"/>
    <property type="match status" value="1"/>
</dbReference>
<dbReference type="Gene3D" id="3.60.15.10">
    <property type="entry name" value="Ribonuclease Z/Hydroxyacylglutathione hydrolase-like"/>
    <property type="match status" value="1"/>
</dbReference>
<accession>A0ABW4WRA8</accession>
<evidence type="ECO:0000313" key="2">
    <source>
        <dbReference type="EMBL" id="MFD2065282.1"/>
    </source>
</evidence>
<organism evidence="2 3">
    <name type="scientific">Pontibacter silvestris</name>
    <dbReference type="NCBI Taxonomy" id="2305183"/>
    <lineage>
        <taxon>Bacteria</taxon>
        <taxon>Pseudomonadati</taxon>
        <taxon>Bacteroidota</taxon>
        <taxon>Cytophagia</taxon>
        <taxon>Cytophagales</taxon>
        <taxon>Hymenobacteraceae</taxon>
        <taxon>Pontibacter</taxon>
    </lineage>
</organism>
<dbReference type="EMBL" id="JBHUHV010000001">
    <property type="protein sequence ID" value="MFD2065282.1"/>
    <property type="molecule type" value="Genomic_DNA"/>
</dbReference>
<dbReference type="PANTHER" id="PTHR15032">
    <property type="entry name" value="N-ACYL-PHOSPHATIDYLETHANOLAMINE-HYDROLYZING PHOSPHOLIPASE D"/>
    <property type="match status" value="1"/>
</dbReference>
<sequence length="338" mass="38650">MQKKNLRIRHLKNDRLETVKPNYRGNKVINGRFANGDELYNPDFSTVLKWQLSRNPQREEKKRDDYTPPVHKGNDFLYSDQDMVVWLGHASFFIRFNGVTFLTDPVLYDIPMVKRRAGLPCPPEQLRNIDFLLLSHGHRDHLDKKSIQTVFKNNPQMKALAPLEAGNILRSIDPHLPYQEAGWFQKFDLAPDGIEIYFAPASHWYRRGVLDMNKVLWGSFVIKTTELTLFFAGDTALGNHFEEIEDIFGPMDVCLMPVGAYKPSFLMSKSHLNPNEAVKAYNLLRGGTFIPMHYGTFDLSDEPASEPVRLLEQIAAGGMLRGLRIPAIGEPLLLHDFA</sequence>
<evidence type="ECO:0000313" key="3">
    <source>
        <dbReference type="Proteomes" id="UP001597369"/>
    </source>
</evidence>
<reference evidence="3" key="1">
    <citation type="journal article" date="2019" name="Int. J. Syst. Evol. Microbiol.">
        <title>The Global Catalogue of Microorganisms (GCM) 10K type strain sequencing project: providing services to taxonomists for standard genome sequencing and annotation.</title>
        <authorList>
            <consortium name="The Broad Institute Genomics Platform"/>
            <consortium name="The Broad Institute Genome Sequencing Center for Infectious Disease"/>
            <person name="Wu L."/>
            <person name="Ma J."/>
        </authorList>
    </citation>
    <scope>NUCLEOTIDE SEQUENCE [LARGE SCALE GENOMIC DNA]</scope>
    <source>
        <strain evidence="3">JCM 16545</strain>
    </source>
</reference>
<dbReference type="PANTHER" id="PTHR15032:SF4">
    <property type="entry name" value="N-ACYL-PHOSPHATIDYLETHANOLAMINE-HYDROLYZING PHOSPHOLIPASE D"/>
    <property type="match status" value="1"/>
</dbReference>